<name>A0A9I9EG73_CUCME</name>
<sequence>MAHTSIAALHSTHQIRNQTKSMGESVGFFTSIGEKELKRKKDLKKALKLQVKVDDLKSWRETGRVHDMSYGNSVLALCLC</sequence>
<reference evidence="1" key="1">
    <citation type="submission" date="2023-03" db="UniProtKB">
        <authorList>
            <consortium name="EnsemblPlants"/>
        </authorList>
    </citation>
    <scope>IDENTIFICATION</scope>
</reference>
<organism evidence="1">
    <name type="scientific">Cucumis melo</name>
    <name type="common">Muskmelon</name>
    <dbReference type="NCBI Taxonomy" id="3656"/>
    <lineage>
        <taxon>Eukaryota</taxon>
        <taxon>Viridiplantae</taxon>
        <taxon>Streptophyta</taxon>
        <taxon>Embryophyta</taxon>
        <taxon>Tracheophyta</taxon>
        <taxon>Spermatophyta</taxon>
        <taxon>Magnoliopsida</taxon>
        <taxon>eudicotyledons</taxon>
        <taxon>Gunneridae</taxon>
        <taxon>Pentapetalae</taxon>
        <taxon>rosids</taxon>
        <taxon>fabids</taxon>
        <taxon>Cucurbitales</taxon>
        <taxon>Cucurbitaceae</taxon>
        <taxon>Benincaseae</taxon>
        <taxon>Cucumis</taxon>
    </lineage>
</organism>
<evidence type="ECO:0000313" key="1">
    <source>
        <dbReference type="EnsemblPlants" id="MELO3C033295.2.1"/>
    </source>
</evidence>
<accession>A0A9I9EG73</accession>
<dbReference type="Gramene" id="MELO3C033295.2.1">
    <property type="protein sequence ID" value="MELO3C033295.2.1"/>
    <property type="gene ID" value="MELO3C033295.2"/>
</dbReference>
<protein>
    <submittedName>
        <fullName evidence="1">Uncharacterized protein</fullName>
    </submittedName>
</protein>
<dbReference type="AlphaFoldDB" id="A0A9I9EG73"/>
<dbReference type="EnsemblPlants" id="MELO3C033295.2.1">
    <property type="protein sequence ID" value="MELO3C033295.2.1"/>
    <property type="gene ID" value="MELO3C033295.2"/>
</dbReference>
<proteinExistence type="predicted"/>